<reference evidence="1 2" key="1">
    <citation type="submission" date="2013-09" db="EMBL/GenBank/DDBJ databases">
        <title>Corchorus capsularis genome sequencing.</title>
        <authorList>
            <person name="Alam M."/>
            <person name="Haque M.S."/>
            <person name="Islam M.S."/>
            <person name="Emdad E.M."/>
            <person name="Islam M.M."/>
            <person name="Ahmed B."/>
            <person name="Halim A."/>
            <person name="Hossen Q.M.M."/>
            <person name="Hossain M.Z."/>
            <person name="Ahmed R."/>
            <person name="Khan M.M."/>
            <person name="Islam R."/>
            <person name="Rashid M.M."/>
            <person name="Khan S.A."/>
            <person name="Rahman M.S."/>
            <person name="Alam M."/>
        </authorList>
    </citation>
    <scope>NUCLEOTIDE SEQUENCE [LARGE SCALE GENOMIC DNA]</scope>
    <source>
        <strain evidence="2">cv. CVL-1</strain>
        <tissue evidence="1">Whole seedling</tissue>
    </source>
</reference>
<dbReference type="PANTHER" id="PTHR33484:SF12">
    <property type="entry name" value="AP2_ERF DOMAIN-CONTAINING PROTEIN"/>
    <property type="match status" value="1"/>
</dbReference>
<gene>
    <name evidence="1" type="ORF">CCACVL1_28508</name>
</gene>
<sequence length="100" mass="11371">MACSIDHLRKVASEGFPLIDEFRRRPARKAYNRPSPPRDQNQYVYHGPQAITVVQEPETGSYHQIQTPNNSERWYVCQVSPIATISSNDAASYYGGMLIK</sequence>
<evidence type="ECO:0000313" key="2">
    <source>
        <dbReference type="Proteomes" id="UP000188268"/>
    </source>
</evidence>
<comment type="caution">
    <text evidence="1">The sequence shown here is derived from an EMBL/GenBank/DDBJ whole genome shotgun (WGS) entry which is preliminary data.</text>
</comment>
<name>A0A1R3G6B2_COCAP</name>
<dbReference type="PANTHER" id="PTHR33484">
    <property type="entry name" value="BNAC07G33360D PROTEIN"/>
    <property type="match status" value="1"/>
</dbReference>
<dbReference type="Gramene" id="OMO53619">
    <property type="protein sequence ID" value="OMO53619"/>
    <property type="gene ID" value="CCACVL1_28508"/>
</dbReference>
<protein>
    <submittedName>
        <fullName evidence="1">Uncharacterized protein</fullName>
    </submittedName>
</protein>
<keyword evidence="2" id="KW-1185">Reference proteome</keyword>
<evidence type="ECO:0000313" key="1">
    <source>
        <dbReference type="EMBL" id="OMO53619.1"/>
    </source>
</evidence>
<dbReference type="Proteomes" id="UP000188268">
    <property type="component" value="Unassembled WGS sequence"/>
</dbReference>
<dbReference type="EMBL" id="AWWV01015159">
    <property type="protein sequence ID" value="OMO53619.1"/>
    <property type="molecule type" value="Genomic_DNA"/>
</dbReference>
<dbReference type="OMA" id="TGSHHQI"/>
<proteinExistence type="predicted"/>
<dbReference type="OrthoDB" id="930852at2759"/>
<organism evidence="1 2">
    <name type="scientific">Corchorus capsularis</name>
    <name type="common">Jute</name>
    <dbReference type="NCBI Taxonomy" id="210143"/>
    <lineage>
        <taxon>Eukaryota</taxon>
        <taxon>Viridiplantae</taxon>
        <taxon>Streptophyta</taxon>
        <taxon>Embryophyta</taxon>
        <taxon>Tracheophyta</taxon>
        <taxon>Spermatophyta</taxon>
        <taxon>Magnoliopsida</taxon>
        <taxon>eudicotyledons</taxon>
        <taxon>Gunneridae</taxon>
        <taxon>Pentapetalae</taxon>
        <taxon>rosids</taxon>
        <taxon>malvids</taxon>
        <taxon>Malvales</taxon>
        <taxon>Malvaceae</taxon>
        <taxon>Grewioideae</taxon>
        <taxon>Apeibeae</taxon>
        <taxon>Corchorus</taxon>
    </lineage>
</organism>
<dbReference type="AlphaFoldDB" id="A0A1R3G6B2"/>
<accession>A0A1R3G6B2</accession>